<gene>
    <name evidence="2" type="ORF">D9C73_020373</name>
</gene>
<evidence type="ECO:0000313" key="3">
    <source>
        <dbReference type="Proteomes" id="UP000298787"/>
    </source>
</evidence>
<protein>
    <submittedName>
        <fullName evidence="2">Uncharacterized protein</fullName>
    </submittedName>
</protein>
<name>A0A4U5VE43_COLLU</name>
<organism evidence="2 3">
    <name type="scientific">Collichthys lucidus</name>
    <name type="common">Big head croaker</name>
    <name type="synonym">Sciaena lucida</name>
    <dbReference type="NCBI Taxonomy" id="240159"/>
    <lineage>
        <taxon>Eukaryota</taxon>
        <taxon>Metazoa</taxon>
        <taxon>Chordata</taxon>
        <taxon>Craniata</taxon>
        <taxon>Vertebrata</taxon>
        <taxon>Euteleostomi</taxon>
        <taxon>Actinopterygii</taxon>
        <taxon>Neopterygii</taxon>
        <taxon>Teleostei</taxon>
        <taxon>Neoteleostei</taxon>
        <taxon>Acanthomorphata</taxon>
        <taxon>Eupercaria</taxon>
        <taxon>Sciaenidae</taxon>
        <taxon>Collichthys</taxon>
    </lineage>
</organism>
<proteinExistence type="predicted"/>
<reference evidence="2 3" key="1">
    <citation type="submission" date="2019-01" db="EMBL/GenBank/DDBJ databases">
        <title>Genome Assembly of Collichthys lucidus.</title>
        <authorList>
            <person name="Cai M."/>
            <person name="Xiao S."/>
        </authorList>
    </citation>
    <scope>NUCLEOTIDE SEQUENCE [LARGE SCALE GENOMIC DNA]</scope>
    <source>
        <strain evidence="2">JT15FE1705JMU</strain>
        <tissue evidence="2">Muscle</tissue>
    </source>
</reference>
<sequence length="190" mass="20153">MNDRDTIHLITKPDLPVRSDRGLGGWRRRAGGDTFGFLDENRSPGRIPCGGTPAGAEEEEEGGAASASAAAAAGNRFDNLIPGGREAARRPEEDVKMGLVFGLLWLFTGFLQSVHGQGVYVCTGELSTGQGRPHGAGGSPRGTSPRRWLAPAGRISSEAVRRDRLCVYSARTSPFPGAVDSHQRVNKLSS</sequence>
<feature type="region of interest" description="Disordered" evidence="1">
    <location>
        <begin position="128"/>
        <end position="148"/>
    </location>
</feature>
<dbReference type="AlphaFoldDB" id="A0A4U5VE43"/>
<evidence type="ECO:0000256" key="1">
    <source>
        <dbReference type="SAM" id="MobiDB-lite"/>
    </source>
</evidence>
<accession>A0A4U5VE43</accession>
<dbReference type="EMBL" id="CM014095">
    <property type="protein sequence ID" value="TKS86256.1"/>
    <property type="molecule type" value="Genomic_DNA"/>
</dbReference>
<feature type="region of interest" description="Disordered" evidence="1">
    <location>
        <begin position="34"/>
        <end position="63"/>
    </location>
</feature>
<keyword evidence="3" id="KW-1185">Reference proteome</keyword>
<evidence type="ECO:0000313" key="2">
    <source>
        <dbReference type="EMBL" id="TKS86256.1"/>
    </source>
</evidence>
<dbReference type="Proteomes" id="UP000298787">
    <property type="component" value="Chromosome 18"/>
</dbReference>